<dbReference type="RefSeq" id="WP_377932512.1">
    <property type="nucleotide sequence ID" value="NZ_JBHUEA010000005.1"/>
</dbReference>
<gene>
    <name evidence="7" type="ORF">ACFSBI_04620</name>
</gene>
<evidence type="ECO:0000256" key="4">
    <source>
        <dbReference type="ARBA" id="ARBA00023136"/>
    </source>
</evidence>
<dbReference type="GO" id="GO:0016874">
    <property type="term" value="F:ligase activity"/>
    <property type="evidence" value="ECO:0007669"/>
    <property type="project" value="UniProtKB-KW"/>
</dbReference>
<evidence type="ECO:0000256" key="5">
    <source>
        <dbReference type="SAM" id="Phobius"/>
    </source>
</evidence>
<feature type="transmembrane region" description="Helical" evidence="5">
    <location>
        <begin position="86"/>
        <end position="106"/>
    </location>
</feature>
<feature type="transmembrane region" description="Helical" evidence="5">
    <location>
        <begin position="61"/>
        <end position="80"/>
    </location>
</feature>
<reference evidence="8" key="1">
    <citation type="journal article" date="2019" name="Int. J. Syst. Evol. Microbiol.">
        <title>The Global Catalogue of Microorganisms (GCM) 10K type strain sequencing project: providing services to taxonomists for standard genome sequencing and annotation.</title>
        <authorList>
            <consortium name="The Broad Institute Genomics Platform"/>
            <consortium name="The Broad Institute Genome Sequencing Center for Infectious Disease"/>
            <person name="Wu L."/>
            <person name="Ma J."/>
        </authorList>
    </citation>
    <scope>NUCLEOTIDE SEQUENCE [LARGE SCALE GENOMIC DNA]</scope>
    <source>
        <strain evidence="8">CGMCC 1.12471</strain>
    </source>
</reference>
<keyword evidence="8" id="KW-1185">Reference proteome</keyword>
<feature type="domain" description="O-antigen ligase-related" evidence="6">
    <location>
        <begin position="209"/>
        <end position="354"/>
    </location>
</feature>
<comment type="subcellular location">
    <subcellularLocation>
        <location evidence="1">Membrane</location>
        <topology evidence="1">Multi-pass membrane protein</topology>
    </subcellularLocation>
</comment>
<organism evidence="7 8">
    <name type="scientific">Amnibacterium endophyticum</name>
    <dbReference type="NCBI Taxonomy" id="2109337"/>
    <lineage>
        <taxon>Bacteria</taxon>
        <taxon>Bacillati</taxon>
        <taxon>Actinomycetota</taxon>
        <taxon>Actinomycetes</taxon>
        <taxon>Micrococcales</taxon>
        <taxon>Microbacteriaceae</taxon>
        <taxon>Amnibacterium</taxon>
    </lineage>
</organism>
<feature type="transmembrane region" description="Helical" evidence="5">
    <location>
        <begin position="341"/>
        <end position="362"/>
    </location>
</feature>
<accession>A0ABW4LFN2</accession>
<proteinExistence type="predicted"/>
<dbReference type="Proteomes" id="UP001597347">
    <property type="component" value="Unassembled WGS sequence"/>
</dbReference>
<keyword evidence="3 5" id="KW-1133">Transmembrane helix</keyword>
<feature type="transmembrane region" description="Helical" evidence="5">
    <location>
        <begin position="174"/>
        <end position="196"/>
    </location>
</feature>
<evidence type="ECO:0000256" key="2">
    <source>
        <dbReference type="ARBA" id="ARBA00022692"/>
    </source>
</evidence>
<protein>
    <submittedName>
        <fullName evidence="7">O-antigen ligase family protein</fullName>
    </submittedName>
</protein>
<evidence type="ECO:0000256" key="1">
    <source>
        <dbReference type="ARBA" id="ARBA00004141"/>
    </source>
</evidence>
<sequence length="435" mass="46383">MRSERARDVFVFVALFSLWDGDGMRNALSWWGFGAVSLALLVVGVVVLRQERARLKPLLRSWSAAPILGFIAFCLLSTAWSEYRLATLLGWTIQAATATVAVALAVARPPGRLIAIGALMLHVHLALAIVFEVAVALSPAGEILPLWTDYGANVPGAYYWSQGLIFSGGRIQGIVGNANLTCFIAVLALILLATLWRAGRLRLRLVVAGAALDLVAIALSRSATALIALIAVAAAAVFVLGYRRAGPAVRGVLIGGGVLAIAVVALGSSRLAEPLLAVLGRGDDFTGRFEIWRLVGQLVADHPALGWGWIGYWAPWVYPFDNLVVRAGVQYLQAHNAYLDVLMQTGAVGLLLFAMVLGSLIWRALRLAVVPRPFSALPLLLVVALLTQALAESRLLIEGNWALLVTLSLLVPAASTSRDLSTAPEHGGVRDRALH</sequence>
<name>A0ABW4LFN2_9MICO</name>
<feature type="transmembrane region" description="Helical" evidence="5">
    <location>
        <begin position="225"/>
        <end position="242"/>
    </location>
</feature>
<evidence type="ECO:0000256" key="3">
    <source>
        <dbReference type="ARBA" id="ARBA00022989"/>
    </source>
</evidence>
<evidence type="ECO:0000313" key="7">
    <source>
        <dbReference type="EMBL" id="MFD1720824.1"/>
    </source>
</evidence>
<feature type="transmembrane region" description="Helical" evidence="5">
    <location>
        <begin position="249"/>
        <end position="268"/>
    </location>
</feature>
<feature type="transmembrane region" description="Helical" evidence="5">
    <location>
        <begin position="113"/>
        <end position="137"/>
    </location>
</feature>
<evidence type="ECO:0000313" key="8">
    <source>
        <dbReference type="Proteomes" id="UP001597347"/>
    </source>
</evidence>
<feature type="transmembrane region" description="Helical" evidence="5">
    <location>
        <begin position="374"/>
        <end position="391"/>
    </location>
</feature>
<dbReference type="InterPro" id="IPR051533">
    <property type="entry name" value="WaaL-like"/>
</dbReference>
<dbReference type="PANTHER" id="PTHR37422">
    <property type="entry name" value="TEICHURONIC ACID BIOSYNTHESIS PROTEIN TUAE"/>
    <property type="match status" value="1"/>
</dbReference>
<dbReference type="Pfam" id="PF04932">
    <property type="entry name" value="Wzy_C"/>
    <property type="match status" value="1"/>
</dbReference>
<dbReference type="InterPro" id="IPR007016">
    <property type="entry name" value="O-antigen_ligase-rel_domated"/>
</dbReference>
<keyword evidence="7" id="KW-0436">Ligase</keyword>
<feature type="transmembrane region" description="Helical" evidence="5">
    <location>
        <begin position="28"/>
        <end position="49"/>
    </location>
</feature>
<dbReference type="PANTHER" id="PTHR37422:SF23">
    <property type="entry name" value="TEICHURONIC ACID BIOSYNTHESIS PROTEIN TUAE"/>
    <property type="match status" value="1"/>
</dbReference>
<keyword evidence="2 5" id="KW-0812">Transmembrane</keyword>
<dbReference type="EMBL" id="JBHUEA010000005">
    <property type="protein sequence ID" value="MFD1720824.1"/>
    <property type="molecule type" value="Genomic_DNA"/>
</dbReference>
<evidence type="ECO:0000259" key="6">
    <source>
        <dbReference type="Pfam" id="PF04932"/>
    </source>
</evidence>
<comment type="caution">
    <text evidence="7">The sequence shown here is derived from an EMBL/GenBank/DDBJ whole genome shotgun (WGS) entry which is preliminary data.</text>
</comment>
<keyword evidence="4 5" id="KW-0472">Membrane</keyword>
<feature type="transmembrane region" description="Helical" evidence="5">
    <location>
        <begin position="203"/>
        <end position="219"/>
    </location>
</feature>